<evidence type="ECO:0000256" key="1">
    <source>
        <dbReference type="SAM" id="MobiDB-lite"/>
    </source>
</evidence>
<organism evidence="2 3">
    <name type="scientific">Penicillium brevicompactum</name>
    <dbReference type="NCBI Taxonomy" id="5074"/>
    <lineage>
        <taxon>Eukaryota</taxon>
        <taxon>Fungi</taxon>
        <taxon>Dikarya</taxon>
        <taxon>Ascomycota</taxon>
        <taxon>Pezizomycotina</taxon>
        <taxon>Eurotiomycetes</taxon>
        <taxon>Eurotiomycetidae</taxon>
        <taxon>Eurotiales</taxon>
        <taxon>Aspergillaceae</taxon>
        <taxon>Penicillium</taxon>
    </lineage>
</organism>
<accession>A0A9W9QQR9</accession>
<feature type="compositionally biased region" description="Polar residues" evidence="1">
    <location>
        <begin position="44"/>
        <end position="59"/>
    </location>
</feature>
<feature type="compositionally biased region" description="Low complexity" evidence="1">
    <location>
        <begin position="28"/>
        <end position="43"/>
    </location>
</feature>
<keyword evidence="3" id="KW-1185">Reference proteome</keyword>
<dbReference type="EMBL" id="JAPZBR010000008">
    <property type="protein sequence ID" value="KAJ5342461.1"/>
    <property type="molecule type" value="Genomic_DNA"/>
</dbReference>
<protein>
    <submittedName>
        <fullName evidence="2">Uncharacterized protein</fullName>
    </submittedName>
</protein>
<reference evidence="2" key="2">
    <citation type="journal article" date="2023" name="IMA Fungus">
        <title>Comparative genomic study of the Penicillium genus elucidates a diverse pangenome and 15 lateral gene transfer events.</title>
        <authorList>
            <person name="Petersen C."/>
            <person name="Sorensen T."/>
            <person name="Nielsen M.R."/>
            <person name="Sondergaard T.E."/>
            <person name="Sorensen J.L."/>
            <person name="Fitzpatrick D.A."/>
            <person name="Frisvad J.C."/>
            <person name="Nielsen K.L."/>
        </authorList>
    </citation>
    <scope>NUCLEOTIDE SEQUENCE</scope>
    <source>
        <strain evidence="2">IBT 35675</strain>
    </source>
</reference>
<gene>
    <name evidence="2" type="ORF">N7541_011585</name>
</gene>
<reference evidence="2" key="1">
    <citation type="submission" date="2022-12" db="EMBL/GenBank/DDBJ databases">
        <authorList>
            <person name="Petersen C."/>
        </authorList>
    </citation>
    <scope>NUCLEOTIDE SEQUENCE</scope>
    <source>
        <strain evidence="2">IBT 35675</strain>
    </source>
</reference>
<sequence length="143" mass="16068">MSAHLGKTAARDEEAALNEPNVGQEQTPSVSSCRRQQSQSSPVDTRTPSNPAFESSTAIRTPMIDKAAESKLSYEVKKHLKGISREERFAELAQMYRNKHAARKVDAIIIGDHEKNIEVLKDEVRRLIRLAEGVDESIVEERR</sequence>
<dbReference type="AlphaFoldDB" id="A0A9W9QQR9"/>
<evidence type="ECO:0000313" key="2">
    <source>
        <dbReference type="EMBL" id="KAJ5342461.1"/>
    </source>
</evidence>
<proteinExistence type="predicted"/>
<name>A0A9W9QQR9_PENBR</name>
<comment type="caution">
    <text evidence="2">The sequence shown here is derived from an EMBL/GenBank/DDBJ whole genome shotgun (WGS) entry which is preliminary data.</text>
</comment>
<evidence type="ECO:0000313" key="3">
    <source>
        <dbReference type="Proteomes" id="UP001148299"/>
    </source>
</evidence>
<feature type="region of interest" description="Disordered" evidence="1">
    <location>
        <begin position="1"/>
        <end position="61"/>
    </location>
</feature>
<dbReference type="Proteomes" id="UP001148299">
    <property type="component" value="Unassembled WGS sequence"/>
</dbReference>